<sequence>MDRVTCEPVTIIAIPPAKLFKALVLDADNLIPKFAPHAIQKMKSSTEMEGRERSRRSPLVKVGSHCKYVKYRMDKVDDANFNYGYSLIEGDALGEVLEKISYETTFVLSGPLMEDAS</sequence>
<evidence type="ECO:0000256" key="2">
    <source>
        <dbReference type="ARBA" id="ARBA00022821"/>
    </source>
</evidence>
<dbReference type="InterPro" id="IPR000916">
    <property type="entry name" value="Bet_v_I/MLP"/>
</dbReference>
<dbReference type="GO" id="GO:0004864">
    <property type="term" value="F:protein phosphatase inhibitor activity"/>
    <property type="evidence" value="ECO:0007669"/>
    <property type="project" value="InterPro"/>
</dbReference>
<feature type="domain" description="Bet v I/Major latex protein" evidence="4">
    <location>
        <begin position="13"/>
        <end position="102"/>
    </location>
</feature>
<dbReference type="FunFam" id="3.30.530.20:FF:000007">
    <property type="entry name" value="Major pollen allergen Bet v 1-A"/>
    <property type="match status" value="1"/>
</dbReference>
<dbReference type="GO" id="GO:0010427">
    <property type="term" value="F:abscisic acid binding"/>
    <property type="evidence" value="ECO:0007669"/>
    <property type="project" value="InterPro"/>
</dbReference>
<dbReference type="GO" id="GO:0006952">
    <property type="term" value="P:defense response"/>
    <property type="evidence" value="ECO:0007669"/>
    <property type="project" value="UniProtKB-KW"/>
</dbReference>
<dbReference type="Proteomes" id="UP000516437">
    <property type="component" value="Chromosome 5"/>
</dbReference>
<dbReference type="GO" id="GO:0009738">
    <property type="term" value="P:abscisic acid-activated signaling pathway"/>
    <property type="evidence" value="ECO:0007669"/>
    <property type="project" value="InterPro"/>
</dbReference>
<dbReference type="Gene3D" id="3.30.530.20">
    <property type="match status" value="1"/>
</dbReference>
<dbReference type="AlphaFoldDB" id="A0A6A1VMF1"/>
<comment type="caution">
    <text evidence="5">The sequence shown here is derived from an EMBL/GenBank/DDBJ whole genome shotgun (WGS) entry which is preliminary data.</text>
</comment>
<protein>
    <submittedName>
        <fullName evidence="5">Major allergen Mal d 1</fullName>
    </submittedName>
</protein>
<dbReference type="EMBL" id="RXIC02000023">
    <property type="protein sequence ID" value="KAB1213903.1"/>
    <property type="molecule type" value="Genomic_DNA"/>
</dbReference>
<dbReference type="PANTHER" id="PTHR31213">
    <property type="entry name" value="OS08G0374000 PROTEIN-RELATED"/>
    <property type="match status" value="1"/>
</dbReference>
<dbReference type="InterPro" id="IPR024949">
    <property type="entry name" value="Bet_v_I_allergen"/>
</dbReference>
<dbReference type="InterPro" id="IPR050279">
    <property type="entry name" value="Plant_def-hormone_signal"/>
</dbReference>
<organism evidence="5 6">
    <name type="scientific">Morella rubra</name>
    <name type="common">Chinese bayberry</name>
    <dbReference type="NCBI Taxonomy" id="262757"/>
    <lineage>
        <taxon>Eukaryota</taxon>
        <taxon>Viridiplantae</taxon>
        <taxon>Streptophyta</taxon>
        <taxon>Embryophyta</taxon>
        <taxon>Tracheophyta</taxon>
        <taxon>Spermatophyta</taxon>
        <taxon>Magnoliopsida</taxon>
        <taxon>eudicotyledons</taxon>
        <taxon>Gunneridae</taxon>
        <taxon>Pentapetalae</taxon>
        <taxon>rosids</taxon>
        <taxon>fabids</taxon>
        <taxon>Fagales</taxon>
        <taxon>Myricaceae</taxon>
        <taxon>Morella</taxon>
    </lineage>
</organism>
<keyword evidence="3" id="KW-0568">Pathogenesis-related protein</keyword>
<dbReference type="OrthoDB" id="1880172at2759"/>
<dbReference type="Pfam" id="PF00407">
    <property type="entry name" value="Bet_v_1"/>
    <property type="match status" value="1"/>
</dbReference>
<dbReference type="PRINTS" id="PR00634">
    <property type="entry name" value="BETALLERGEN"/>
</dbReference>
<gene>
    <name evidence="5" type="ORF">CJ030_MR5G017166</name>
</gene>
<dbReference type="GO" id="GO:0005737">
    <property type="term" value="C:cytoplasm"/>
    <property type="evidence" value="ECO:0007669"/>
    <property type="project" value="TreeGrafter"/>
</dbReference>
<keyword evidence="6" id="KW-1185">Reference proteome</keyword>
<comment type="similarity">
    <text evidence="1">Belongs to the BetVI family.</text>
</comment>
<accession>A0A6A1VMF1</accession>
<keyword evidence="2" id="KW-0611">Plant defense</keyword>
<dbReference type="InterPro" id="IPR023393">
    <property type="entry name" value="START-like_dom_sf"/>
</dbReference>
<evidence type="ECO:0000259" key="4">
    <source>
        <dbReference type="Pfam" id="PF00407"/>
    </source>
</evidence>
<evidence type="ECO:0000313" key="6">
    <source>
        <dbReference type="Proteomes" id="UP000516437"/>
    </source>
</evidence>
<dbReference type="GO" id="GO:0005634">
    <property type="term" value="C:nucleus"/>
    <property type="evidence" value="ECO:0007669"/>
    <property type="project" value="TreeGrafter"/>
</dbReference>
<dbReference type="SUPFAM" id="SSF55961">
    <property type="entry name" value="Bet v1-like"/>
    <property type="match status" value="1"/>
</dbReference>
<proteinExistence type="inferred from homology"/>
<dbReference type="PANTHER" id="PTHR31213:SF55">
    <property type="entry name" value="STRESS-INDUCED PROTEIN SAM22"/>
    <property type="match status" value="1"/>
</dbReference>
<evidence type="ECO:0000313" key="5">
    <source>
        <dbReference type="EMBL" id="KAB1213903.1"/>
    </source>
</evidence>
<reference evidence="5 6" key="1">
    <citation type="journal article" date="2019" name="Plant Biotechnol. J.">
        <title>The red bayberry genome and genetic basis of sex determination.</title>
        <authorList>
            <person name="Jia H.M."/>
            <person name="Jia H.J."/>
            <person name="Cai Q.L."/>
            <person name="Wang Y."/>
            <person name="Zhao H.B."/>
            <person name="Yang W.F."/>
            <person name="Wang G.Y."/>
            <person name="Li Y.H."/>
            <person name="Zhan D.L."/>
            <person name="Shen Y.T."/>
            <person name="Niu Q.F."/>
            <person name="Chang L."/>
            <person name="Qiu J."/>
            <person name="Zhao L."/>
            <person name="Xie H.B."/>
            <person name="Fu W.Y."/>
            <person name="Jin J."/>
            <person name="Li X.W."/>
            <person name="Jiao Y."/>
            <person name="Zhou C.C."/>
            <person name="Tu T."/>
            <person name="Chai C.Y."/>
            <person name="Gao J.L."/>
            <person name="Fan L.J."/>
            <person name="van de Weg E."/>
            <person name="Wang J.Y."/>
            <person name="Gao Z.S."/>
        </authorList>
    </citation>
    <scope>NUCLEOTIDE SEQUENCE [LARGE SCALE GENOMIC DNA]</scope>
    <source>
        <tissue evidence="5">Leaves</tissue>
    </source>
</reference>
<evidence type="ECO:0000256" key="3">
    <source>
        <dbReference type="ARBA" id="ARBA00023265"/>
    </source>
</evidence>
<name>A0A6A1VMF1_9ROSI</name>
<dbReference type="GO" id="GO:0038023">
    <property type="term" value="F:signaling receptor activity"/>
    <property type="evidence" value="ECO:0007669"/>
    <property type="project" value="InterPro"/>
</dbReference>
<evidence type="ECO:0000256" key="1">
    <source>
        <dbReference type="ARBA" id="ARBA00009744"/>
    </source>
</evidence>